<dbReference type="Gene3D" id="3.30.300.30">
    <property type="match status" value="1"/>
</dbReference>
<feature type="domain" description="AMP-dependent synthetase/ligase" evidence="5">
    <location>
        <begin position="41"/>
        <end position="388"/>
    </location>
</feature>
<evidence type="ECO:0000256" key="4">
    <source>
        <dbReference type="ARBA" id="ARBA00022840"/>
    </source>
</evidence>
<comment type="similarity">
    <text evidence="1">Belongs to the ATP-dependent AMP-binding enzyme family.</text>
</comment>
<evidence type="ECO:0000313" key="8">
    <source>
        <dbReference type="Proteomes" id="UP001589867"/>
    </source>
</evidence>
<dbReference type="Pfam" id="PF13193">
    <property type="entry name" value="AMP-binding_C"/>
    <property type="match status" value="1"/>
</dbReference>
<dbReference type="SUPFAM" id="SSF56801">
    <property type="entry name" value="Acetyl-CoA synthetase-like"/>
    <property type="match status" value="1"/>
</dbReference>
<keyword evidence="3" id="KW-0547">Nucleotide-binding</keyword>
<dbReference type="InterPro" id="IPR045851">
    <property type="entry name" value="AMP-bd_C_sf"/>
</dbReference>
<evidence type="ECO:0000256" key="2">
    <source>
        <dbReference type="ARBA" id="ARBA00022598"/>
    </source>
</evidence>
<evidence type="ECO:0000256" key="1">
    <source>
        <dbReference type="ARBA" id="ARBA00006432"/>
    </source>
</evidence>
<accession>A0ABV6MI33</accession>
<dbReference type="PANTHER" id="PTHR43605">
    <property type="entry name" value="ACYL-COENZYME A SYNTHETASE"/>
    <property type="match status" value="1"/>
</dbReference>
<reference evidence="7 8" key="1">
    <citation type="submission" date="2024-09" db="EMBL/GenBank/DDBJ databases">
        <authorList>
            <person name="Sun Q."/>
            <person name="Mori K."/>
        </authorList>
    </citation>
    <scope>NUCLEOTIDE SEQUENCE [LARGE SCALE GENOMIC DNA]</scope>
    <source>
        <strain evidence="7 8">TBRC 3947</strain>
    </source>
</reference>
<evidence type="ECO:0000256" key="3">
    <source>
        <dbReference type="ARBA" id="ARBA00022741"/>
    </source>
</evidence>
<keyword evidence="4" id="KW-0067">ATP-binding</keyword>
<dbReference type="InterPro" id="IPR025110">
    <property type="entry name" value="AMP-bd_C"/>
</dbReference>
<dbReference type="EMBL" id="JBHLUH010000105">
    <property type="protein sequence ID" value="MFC0534214.1"/>
    <property type="molecule type" value="Genomic_DNA"/>
</dbReference>
<keyword evidence="8" id="KW-1185">Reference proteome</keyword>
<dbReference type="PANTHER" id="PTHR43605:SF10">
    <property type="entry name" value="ACYL-COA SYNTHETASE MEDIUM CHAIN FAMILY MEMBER 3"/>
    <property type="match status" value="1"/>
</dbReference>
<keyword evidence="2" id="KW-0436">Ligase</keyword>
<dbReference type="InterPro" id="IPR051087">
    <property type="entry name" value="Mitochondrial_ACSM"/>
</dbReference>
<evidence type="ECO:0000259" key="5">
    <source>
        <dbReference type="Pfam" id="PF00501"/>
    </source>
</evidence>
<evidence type="ECO:0000313" key="7">
    <source>
        <dbReference type="EMBL" id="MFC0534214.1"/>
    </source>
</evidence>
<dbReference type="Proteomes" id="UP001589867">
    <property type="component" value="Unassembled WGS sequence"/>
</dbReference>
<comment type="caution">
    <text evidence="7">The sequence shown here is derived from an EMBL/GenBank/DDBJ whole genome shotgun (WGS) entry which is preliminary data.</text>
</comment>
<dbReference type="InterPro" id="IPR042099">
    <property type="entry name" value="ANL_N_sf"/>
</dbReference>
<evidence type="ECO:0000259" key="6">
    <source>
        <dbReference type="Pfam" id="PF13193"/>
    </source>
</evidence>
<organism evidence="7 8">
    <name type="scientific">Phytohabitans kaempferiae</name>
    <dbReference type="NCBI Taxonomy" id="1620943"/>
    <lineage>
        <taxon>Bacteria</taxon>
        <taxon>Bacillati</taxon>
        <taxon>Actinomycetota</taxon>
        <taxon>Actinomycetes</taxon>
        <taxon>Micromonosporales</taxon>
        <taxon>Micromonosporaceae</taxon>
    </lineage>
</organism>
<protein>
    <submittedName>
        <fullName evidence="7">AMP-binding protein</fullName>
    </submittedName>
</protein>
<feature type="domain" description="AMP-binding enzyme C-terminal" evidence="6">
    <location>
        <begin position="455"/>
        <end position="532"/>
    </location>
</feature>
<proteinExistence type="inferred from homology"/>
<dbReference type="InterPro" id="IPR000873">
    <property type="entry name" value="AMP-dep_synth/lig_dom"/>
</dbReference>
<name>A0ABV6MI33_9ACTN</name>
<dbReference type="Gene3D" id="3.40.50.12780">
    <property type="entry name" value="N-terminal domain of ligase-like"/>
    <property type="match status" value="1"/>
</dbReference>
<dbReference type="Pfam" id="PF00501">
    <property type="entry name" value="AMP-binding"/>
    <property type="match status" value="1"/>
</dbReference>
<gene>
    <name evidence="7" type="ORF">ACFFIA_42170</name>
</gene>
<sequence>MSTPLRRSLDLLADYQAAGACAAQILCDRHDPTARAFTVINDDLTSEDLTYGQLRAESTAVAGSLARLGVGPGDRVATLAGKSRPYLVTVMAIWRLGAVHVPLFTAFAPAAIAERLAASRAKVVVCDTRQRPKLTQGRGITGAYPSHVVVIRDADDALDPADLDFAELATFANSADPTAAVGGDAPMVQIYTSGTTGRPKAVAIPVKALATWQTYLEYGLDVTDDDVFWCAADPGWTYGLYVALAGPLAAGRRSLVVRPQFNPATTWSVLARFGITNFAAAPTIYRALRGLPTIPERPRLALRRASSAGEPLTPEVNQWAPDAIGVPVHDHFGQTEAGMLLCNHHHADLARPLRPGSMGHPAPGWSAAVLYEDRDQPAPPGTVGRIAFNLADSPMAWFTGYLDEPDKTAEKFTADGRWYLTGDTGSCDDDGYFRFHARDDDVIIMAGYRIGPFDVESVLSSHSAVAECAVIAAPDRMRGEVIEAYVVLAGGTDPSPDLATELQQWVKDGYGAHAHPRTVHFVPDLPKTLSGKLRRNVLRDQRRAELAEVNG</sequence>
<dbReference type="RefSeq" id="WP_377262819.1">
    <property type="nucleotide sequence ID" value="NZ_JBHLUH010000105.1"/>
</dbReference>